<dbReference type="InterPro" id="IPR051681">
    <property type="entry name" value="Ser/Thr_Kinases-Pseudokinases"/>
</dbReference>
<dbReference type="Pfam" id="PF22215">
    <property type="entry name" value="MLKL_N"/>
    <property type="match status" value="1"/>
</dbReference>
<gene>
    <name evidence="9" type="primary">FA2H</name>
</gene>
<evidence type="ECO:0000313" key="9">
    <source>
        <dbReference type="RefSeq" id="XP_072823855.1"/>
    </source>
</evidence>
<keyword evidence="1" id="KW-0349">Heme</keyword>
<evidence type="ECO:0000256" key="1">
    <source>
        <dbReference type="ARBA" id="ARBA00022617"/>
    </source>
</evidence>
<keyword evidence="2" id="KW-0479">Metal-binding</keyword>
<dbReference type="Gene3D" id="3.10.120.10">
    <property type="entry name" value="Cytochrome b5-like heme/steroid binding domain"/>
    <property type="match status" value="1"/>
</dbReference>
<feature type="domain" description="Protein kinase" evidence="6">
    <location>
        <begin position="437"/>
        <end position="701"/>
    </location>
</feature>
<evidence type="ECO:0000259" key="6">
    <source>
        <dbReference type="PROSITE" id="PS50011"/>
    </source>
</evidence>
<dbReference type="Gene3D" id="1.10.510.10">
    <property type="entry name" value="Transferase(Phosphotransferase) domain 1"/>
    <property type="match status" value="1"/>
</dbReference>
<keyword evidence="5" id="KW-0408">Iron</keyword>
<dbReference type="PROSITE" id="PS00191">
    <property type="entry name" value="CYTOCHROME_B5_1"/>
    <property type="match status" value="1"/>
</dbReference>
<dbReference type="Gene3D" id="3.30.200.20">
    <property type="entry name" value="Phosphorylase Kinase, domain 1"/>
    <property type="match status" value="1"/>
</dbReference>
<dbReference type="InterPro" id="IPR036400">
    <property type="entry name" value="Cyt_B5-like_heme/steroid_sf"/>
</dbReference>
<keyword evidence="8" id="KW-1185">Reference proteome</keyword>
<dbReference type="Gene3D" id="1.20.930.20">
    <property type="entry name" value="Adaptor protein Cbl, N-terminal domain"/>
    <property type="match status" value="1"/>
</dbReference>
<dbReference type="CDD" id="cd21037">
    <property type="entry name" value="MLKL_NTD"/>
    <property type="match status" value="1"/>
</dbReference>
<feature type="domain" description="Cytochrome b5 heme-binding" evidence="7">
    <location>
        <begin position="8"/>
        <end position="86"/>
    </location>
</feature>
<accession>A0ABM5DSH1</accession>
<dbReference type="GeneID" id="102525045"/>
<dbReference type="InterPro" id="IPR036537">
    <property type="entry name" value="Adaptor_Cbl_N_dom_sf"/>
</dbReference>
<evidence type="ECO:0000256" key="5">
    <source>
        <dbReference type="ARBA" id="ARBA00023004"/>
    </source>
</evidence>
<evidence type="ECO:0000256" key="3">
    <source>
        <dbReference type="ARBA" id="ARBA00022741"/>
    </source>
</evidence>
<dbReference type="InterPro" id="IPR001199">
    <property type="entry name" value="Cyt_B5-like_heme/steroid-bd"/>
</dbReference>
<evidence type="ECO:0000259" key="7">
    <source>
        <dbReference type="PROSITE" id="PS50255"/>
    </source>
</evidence>
<dbReference type="PROSITE" id="PS50011">
    <property type="entry name" value="PROTEIN_KINASE_DOM"/>
    <property type="match status" value="1"/>
</dbReference>
<protein>
    <submittedName>
        <fullName evidence="9">Fatty acid 2-hydroxylase isoform X1</fullName>
    </submittedName>
</protein>
<dbReference type="PRINTS" id="PR00363">
    <property type="entry name" value="CYTOCHROMEB5"/>
</dbReference>
<dbReference type="SUPFAM" id="SSF56112">
    <property type="entry name" value="Protein kinase-like (PK-like)"/>
    <property type="match status" value="1"/>
</dbReference>
<dbReference type="InterPro" id="IPR000719">
    <property type="entry name" value="Prot_kinase_dom"/>
</dbReference>
<dbReference type="PANTHER" id="PTHR44329:SF298">
    <property type="entry name" value="MIXED LINEAGE KINASE DOMAIN-LIKE PROTEIN"/>
    <property type="match status" value="1"/>
</dbReference>
<dbReference type="RefSeq" id="XP_072823855.1">
    <property type="nucleotide sequence ID" value="XM_072967754.1"/>
</dbReference>
<organism evidence="8 9">
    <name type="scientific">Vicugna pacos</name>
    <name type="common">Alpaca</name>
    <name type="synonym">Lama pacos</name>
    <dbReference type="NCBI Taxonomy" id="30538"/>
    <lineage>
        <taxon>Eukaryota</taxon>
        <taxon>Metazoa</taxon>
        <taxon>Chordata</taxon>
        <taxon>Craniata</taxon>
        <taxon>Vertebrata</taxon>
        <taxon>Euteleostomi</taxon>
        <taxon>Mammalia</taxon>
        <taxon>Eutheria</taxon>
        <taxon>Laurasiatheria</taxon>
        <taxon>Artiodactyla</taxon>
        <taxon>Tylopoda</taxon>
        <taxon>Camelidae</taxon>
        <taxon>Vicugna</taxon>
    </lineage>
</organism>
<dbReference type="PANTHER" id="PTHR44329">
    <property type="entry name" value="SERINE/THREONINE-PROTEIN KINASE TNNI3K-RELATED"/>
    <property type="match status" value="1"/>
</dbReference>
<dbReference type="InterPro" id="IPR018506">
    <property type="entry name" value="Cyt_B5_heme-BS"/>
</dbReference>
<evidence type="ECO:0000256" key="2">
    <source>
        <dbReference type="ARBA" id="ARBA00022723"/>
    </source>
</evidence>
<dbReference type="PROSITE" id="PS50255">
    <property type="entry name" value="CYTOCHROME_B5_2"/>
    <property type="match status" value="1"/>
</dbReference>
<dbReference type="SUPFAM" id="SSF55856">
    <property type="entry name" value="Cytochrome b5-like heme/steroid binding domain"/>
    <property type="match status" value="1"/>
</dbReference>
<evidence type="ECO:0000256" key="4">
    <source>
        <dbReference type="ARBA" id="ARBA00022840"/>
    </source>
</evidence>
<keyword evidence="3" id="KW-0547">Nucleotide-binding</keyword>
<dbReference type="InterPro" id="IPR001245">
    <property type="entry name" value="Ser-Thr/Tyr_kinase_cat_dom"/>
</dbReference>
<dbReference type="SMART" id="SM01117">
    <property type="entry name" value="Cyt-b5"/>
    <property type="match status" value="1"/>
</dbReference>
<sequence>MAPAPPPAASFSTAEVQRRLAAGACWVRCGARLYDLTGFVRHHPGGEQLLRARAGQDVSADLDGPPHRHSANARLWLEQYYVGDLQGDPQGSMENGAVDSANTQKTDPAMEPKLKVVDWDKDLVDWRKPLLWQVGHLGEKYNEWVHQPVTRPIRLFHSDLIEALSKTVWYSVPIIWVPLMLYLSWFYYRTLAQGNVRLFTTFTTDACSFSPLSDALACLPSPEVESSMVSFLPGMDQLGQIISLGQLIYKQTEEMKYCQKQCQRLGNRVHGLLQPLQMLQAQGERNLSPQITIALSHFQAALEEAKELIDKFSNKSNIQKFLTAGQNRILFSGVNKSLRDAWEELSLLLQVHQWRHTSSISPGAAWQQEDQQDAEEDRQAIERLRSGNEIIETLRQLENTMKETTETVRSWMRSDSQKPKNILEDQIKEIKKEELPEADWILRRENEFSTLYEGKYHKSPVAIKVFKPRDIGIVRHTFNNEIRTMKKFDSPNILRMFGICIDETVTPSQLSIVMEYCERGTLRELLDKEKDLTLAMRIILVLGAARGLYRLHHSETPAELHRNISSTSFLVTKDYKVKLAGFELSKTQTSISRQTKGKEAERVSSAAYVSPQRLKNVYDKYDIKAEIYSFGIVLWEITTGKIPFEGCDSKKIYQLVAVKRYQEPLGEDCPFQLLEIIDDCRAYDPSRRPFVKEILERLSTFC</sequence>
<dbReference type="InterPro" id="IPR011009">
    <property type="entry name" value="Kinase-like_dom_sf"/>
</dbReference>
<dbReference type="InterPro" id="IPR054000">
    <property type="entry name" value="MLKL_N"/>
</dbReference>
<evidence type="ECO:0000313" key="8">
    <source>
        <dbReference type="Proteomes" id="UP001652581"/>
    </source>
</evidence>
<name>A0ABM5DSH1_VICPA</name>
<dbReference type="InterPro" id="IPR059179">
    <property type="entry name" value="MLKL-like_MCAfunc"/>
</dbReference>
<reference evidence="9" key="1">
    <citation type="submission" date="2025-08" db="UniProtKB">
        <authorList>
            <consortium name="RefSeq"/>
        </authorList>
    </citation>
    <scope>IDENTIFICATION</scope>
</reference>
<dbReference type="Pfam" id="PF07714">
    <property type="entry name" value="PK_Tyr_Ser-Thr"/>
    <property type="match status" value="1"/>
</dbReference>
<dbReference type="Pfam" id="PF00173">
    <property type="entry name" value="Cyt-b5"/>
    <property type="match status" value="1"/>
</dbReference>
<keyword evidence="4" id="KW-0067">ATP-binding</keyword>
<proteinExistence type="predicted"/>
<dbReference type="Proteomes" id="UP001652581">
    <property type="component" value="Chromosome 9"/>
</dbReference>